<dbReference type="SUPFAM" id="SSF103481">
    <property type="entry name" value="Multidrug resistance efflux transporter EmrE"/>
    <property type="match status" value="1"/>
</dbReference>
<reference evidence="3 4" key="1">
    <citation type="journal article" date="2023" name="Antonie Van Leeuwenhoek">
        <title>Mesoterricola silvestris gen. nov., sp. nov., Mesoterricola sediminis sp. nov., Geothrix oryzae sp. nov., Geothrix edaphica sp. nov., Geothrix rubra sp. nov., and Geothrix limicola sp. nov., six novel members of Acidobacteriota isolated from soils.</title>
        <authorList>
            <person name="Itoh H."/>
            <person name="Sugisawa Y."/>
            <person name="Mise K."/>
            <person name="Xu Z."/>
            <person name="Kuniyasu M."/>
            <person name="Ushijima N."/>
            <person name="Kawano K."/>
            <person name="Kobayashi E."/>
            <person name="Shiratori Y."/>
            <person name="Masuda Y."/>
            <person name="Senoo K."/>
        </authorList>
    </citation>
    <scope>NUCLEOTIDE SEQUENCE [LARGE SCALE GENOMIC DNA]</scope>
    <source>
        <strain evidence="3 4">Red804</strain>
    </source>
</reference>
<evidence type="ECO:0000313" key="4">
    <source>
        <dbReference type="Proteomes" id="UP001165069"/>
    </source>
</evidence>
<protein>
    <recommendedName>
        <fullName evidence="2">EamA domain-containing protein</fullName>
    </recommendedName>
</protein>
<organism evidence="3 4">
    <name type="scientific">Geothrix limicola</name>
    <dbReference type="NCBI Taxonomy" id="2927978"/>
    <lineage>
        <taxon>Bacteria</taxon>
        <taxon>Pseudomonadati</taxon>
        <taxon>Acidobacteriota</taxon>
        <taxon>Holophagae</taxon>
        <taxon>Holophagales</taxon>
        <taxon>Holophagaceae</taxon>
        <taxon>Geothrix</taxon>
    </lineage>
</organism>
<keyword evidence="1" id="KW-1133">Transmembrane helix</keyword>
<evidence type="ECO:0000259" key="2">
    <source>
        <dbReference type="Pfam" id="PF00892"/>
    </source>
</evidence>
<gene>
    <name evidence="3" type="ORF">GETHLI_17460</name>
</gene>
<dbReference type="InterPro" id="IPR000620">
    <property type="entry name" value="EamA_dom"/>
</dbReference>
<keyword evidence="1" id="KW-0812">Transmembrane</keyword>
<dbReference type="Gene3D" id="1.10.3730.20">
    <property type="match status" value="1"/>
</dbReference>
<dbReference type="Proteomes" id="UP001165069">
    <property type="component" value="Unassembled WGS sequence"/>
</dbReference>
<dbReference type="Pfam" id="PF00892">
    <property type="entry name" value="EamA"/>
    <property type="match status" value="1"/>
</dbReference>
<feature type="transmembrane region" description="Helical" evidence="1">
    <location>
        <begin position="45"/>
        <end position="67"/>
    </location>
</feature>
<dbReference type="InterPro" id="IPR037185">
    <property type="entry name" value="EmrE-like"/>
</dbReference>
<feature type="transmembrane region" description="Helical" evidence="1">
    <location>
        <begin position="79"/>
        <end position="99"/>
    </location>
</feature>
<sequence length="123" mass="12983">MGLANLGMKAASMRGLGSASVLFWVVLGELPLALIYWTWRGRQTGPTVGAAWALGAGVFTAVALILLNESFSRGAKAALAVGIMNANFILVALLAFLLFREHLQPSKLLGLAATLSGLWLMAR</sequence>
<feature type="transmembrane region" description="Helical" evidence="1">
    <location>
        <begin position="21"/>
        <end position="39"/>
    </location>
</feature>
<evidence type="ECO:0000313" key="3">
    <source>
        <dbReference type="EMBL" id="GLH73244.1"/>
    </source>
</evidence>
<feature type="domain" description="EamA" evidence="2">
    <location>
        <begin position="5"/>
        <end position="122"/>
    </location>
</feature>
<proteinExistence type="predicted"/>
<evidence type="ECO:0000256" key="1">
    <source>
        <dbReference type="SAM" id="Phobius"/>
    </source>
</evidence>
<dbReference type="EMBL" id="BSDE01000003">
    <property type="protein sequence ID" value="GLH73244.1"/>
    <property type="molecule type" value="Genomic_DNA"/>
</dbReference>
<keyword evidence="4" id="KW-1185">Reference proteome</keyword>
<keyword evidence="1" id="KW-0472">Membrane</keyword>
<accession>A0ABQ5QGR9</accession>
<name>A0ABQ5QGR9_9BACT</name>
<comment type="caution">
    <text evidence="3">The sequence shown here is derived from an EMBL/GenBank/DDBJ whole genome shotgun (WGS) entry which is preliminary data.</text>
</comment>